<sequence>MLSSSMLSNSKLLLVFSPEPILPLSSPASSSSLPSIHQHRASRNSPKQPSAPQILVGERIVPSRIGAMQPCMLNNALQRQARRLSKSHRFTATRSARNSMAQSFSEDWNIGMDRKDRRKGGRKENVCGCRMGWYYPFFNIPPSSRSHHCPLSIFSVFMPDGRTTAHLIRVISTSPPSPTIHHPLSGLGLETQSAFLPFFHHLLYLLPACWTTQASRRAQSYRPAQIPSISHLPYLPSVLQAARSESRRTHPISAISLPFSTLVSSSHQSS</sequence>
<proteinExistence type="predicted"/>
<gene>
    <name evidence="2" type="ORF">SCHPADRAFT_701248</name>
</gene>
<dbReference type="EMBL" id="KQ086239">
    <property type="protein sequence ID" value="KLO06081.1"/>
    <property type="molecule type" value="Genomic_DNA"/>
</dbReference>
<organism evidence="2 3">
    <name type="scientific">Schizopora paradoxa</name>
    <dbReference type="NCBI Taxonomy" id="27342"/>
    <lineage>
        <taxon>Eukaryota</taxon>
        <taxon>Fungi</taxon>
        <taxon>Dikarya</taxon>
        <taxon>Basidiomycota</taxon>
        <taxon>Agaricomycotina</taxon>
        <taxon>Agaricomycetes</taxon>
        <taxon>Hymenochaetales</taxon>
        <taxon>Schizoporaceae</taxon>
        <taxon>Schizopora</taxon>
    </lineage>
</organism>
<dbReference type="InParanoid" id="A0A0H2RMM1"/>
<name>A0A0H2RMM1_9AGAM</name>
<reference evidence="2 3" key="1">
    <citation type="submission" date="2015-04" db="EMBL/GenBank/DDBJ databases">
        <title>Complete genome sequence of Schizopora paradoxa KUC8140, a cosmopolitan wood degrader in East Asia.</title>
        <authorList>
            <consortium name="DOE Joint Genome Institute"/>
            <person name="Min B."/>
            <person name="Park H."/>
            <person name="Jang Y."/>
            <person name="Kim J.-J."/>
            <person name="Kim K.H."/>
            <person name="Pangilinan J."/>
            <person name="Lipzen A."/>
            <person name="Riley R."/>
            <person name="Grigoriev I.V."/>
            <person name="Spatafora J.W."/>
            <person name="Choi I.-G."/>
        </authorList>
    </citation>
    <scope>NUCLEOTIDE SEQUENCE [LARGE SCALE GENOMIC DNA]</scope>
    <source>
        <strain evidence="2 3">KUC8140</strain>
    </source>
</reference>
<evidence type="ECO:0000313" key="3">
    <source>
        <dbReference type="Proteomes" id="UP000053477"/>
    </source>
</evidence>
<dbReference type="AlphaFoldDB" id="A0A0H2RMM1"/>
<accession>A0A0H2RMM1</accession>
<evidence type="ECO:0000313" key="2">
    <source>
        <dbReference type="EMBL" id="KLO06081.1"/>
    </source>
</evidence>
<evidence type="ECO:0000256" key="1">
    <source>
        <dbReference type="SAM" id="MobiDB-lite"/>
    </source>
</evidence>
<dbReference type="Proteomes" id="UP000053477">
    <property type="component" value="Unassembled WGS sequence"/>
</dbReference>
<feature type="region of interest" description="Disordered" evidence="1">
    <location>
        <begin position="27"/>
        <end position="52"/>
    </location>
</feature>
<keyword evidence="3" id="KW-1185">Reference proteome</keyword>
<protein>
    <submittedName>
        <fullName evidence="2">Uncharacterized protein</fullName>
    </submittedName>
</protein>